<dbReference type="GO" id="GO:0031110">
    <property type="term" value="P:regulation of microtubule polymerization or depolymerization"/>
    <property type="evidence" value="ECO:0007669"/>
    <property type="project" value="InterPro"/>
</dbReference>
<sequence length="168" mass="19375">MDIAIPFYSGVTFPPLLSFKKSTFLKIYCSPSRWTEQRSSWLEFFQSMLLASTISDMATSDIQALEQILIPHSKEAVPEFPLSPPKKKDVSLEKIQKKLEAAEERCNSHEAEHEKETLKKTVEENNNFTIMTEEKLIHKIKASKENQEAQMAAKLECLKEKDKHTEKM</sequence>
<dbReference type="GO" id="GO:0005874">
    <property type="term" value="C:microtubule"/>
    <property type="evidence" value="ECO:0007669"/>
    <property type="project" value="UniProtKB-KW"/>
</dbReference>
<dbReference type="SUPFAM" id="SSF101494">
    <property type="entry name" value="Stathmin"/>
    <property type="match status" value="1"/>
</dbReference>
<dbReference type="Gene3D" id="6.10.280.30">
    <property type="match status" value="1"/>
</dbReference>
<dbReference type="Pfam" id="PF00836">
    <property type="entry name" value="Stathmin"/>
    <property type="match status" value="1"/>
</dbReference>
<evidence type="ECO:0000256" key="5">
    <source>
        <dbReference type="ARBA" id="ARBA00022701"/>
    </source>
</evidence>
<protein>
    <recommendedName>
        <fullName evidence="8">Stathmin</fullName>
    </recommendedName>
</protein>
<evidence type="ECO:0000256" key="2">
    <source>
        <dbReference type="ARBA" id="ARBA00006959"/>
    </source>
</evidence>
<dbReference type="PRINTS" id="PR00345">
    <property type="entry name" value="STATHMIN"/>
</dbReference>
<keyword evidence="6 9" id="KW-0175">Coiled coil</keyword>
<comment type="subcellular location">
    <subcellularLocation>
        <location evidence="1">Cytoplasm</location>
        <location evidence="1">Cytoskeleton</location>
    </subcellularLocation>
</comment>
<dbReference type="AlphaFoldDB" id="A0A7M4EA83"/>
<evidence type="ECO:0000256" key="1">
    <source>
        <dbReference type="ARBA" id="ARBA00004245"/>
    </source>
</evidence>
<dbReference type="InterPro" id="IPR036002">
    <property type="entry name" value="Stathmin_sf"/>
</dbReference>
<dbReference type="Ensembl" id="ENSCPRT00005007920.1">
    <property type="protein sequence ID" value="ENSCPRP00005006753.1"/>
    <property type="gene ID" value="ENSCPRG00005004791.1"/>
</dbReference>
<dbReference type="GO" id="GO:0015631">
    <property type="term" value="F:tubulin binding"/>
    <property type="evidence" value="ECO:0007669"/>
    <property type="project" value="TreeGrafter"/>
</dbReference>
<evidence type="ECO:0000256" key="7">
    <source>
        <dbReference type="ARBA" id="ARBA00023212"/>
    </source>
</evidence>
<dbReference type="PANTHER" id="PTHR10104">
    <property type="entry name" value="STATHMIN"/>
    <property type="match status" value="1"/>
</dbReference>
<evidence type="ECO:0000256" key="4">
    <source>
        <dbReference type="ARBA" id="ARBA00022553"/>
    </source>
</evidence>
<accession>A0A7M4EA83</accession>
<dbReference type="PANTHER" id="PTHR10104:SF5">
    <property type="entry name" value="STATHMIN"/>
    <property type="match status" value="1"/>
</dbReference>
<comment type="similarity">
    <text evidence="2 8">Belongs to the stathmin family.</text>
</comment>
<evidence type="ECO:0000256" key="6">
    <source>
        <dbReference type="ARBA" id="ARBA00023054"/>
    </source>
</evidence>
<dbReference type="InterPro" id="IPR000956">
    <property type="entry name" value="Stathmin_fam"/>
</dbReference>
<name>A0A7M4EA83_CROPO</name>
<dbReference type="GeneTree" id="ENSGT01030000234597"/>
<keyword evidence="4" id="KW-0597">Phosphoprotein</keyword>
<evidence type="ECO:0000313" key="10">
    <source>
        <dbReference type="Ensembl" id="ENSCPRP00005006753.1"/>
    </source>
</evidence>
<reference evidence="10" key="1">
    <citation type="submission" date="2025-08" db="UniProtKB">
        <authorList>
            <consortium name="Ensembl"/>
        </authorList>
    </citation>
    <scope>IDENTIFICATION</scope>
</reference>
<evidence type="ECO:0000256" key="8">
    <source>
        <dbReference type="RuleBase" id="RU004388"/>
    </source>
</evidence>
<organism evidence="10 11">
    <name type="scientific">Crocodylus porosus</name>
    <name type="common">Saltwater crocodile</name>
    <name type="synonym">Estuarine crocodile</name>
    <dbReference type="NCBI Taxonomy" id="8502"/>
    <lineage>
        <taxon>Eukaryota</taxon>
        <taxon>Metazoa</taxon>
        <taxon>Chordata</taxon>
        <taxon>Craniata</taxon>
        <taxon>Vertebrata</taxon>
        <taxon>Euteleostomi</taxon>
        <taxon>Archelosauria</taxon>
        <taxon>Archosauria</taxon>
        <taxon>Crocodylia</taxon>
        <taxon>Longirostres</taxon>
        <taxon>Crocodylidae</taxon>
        <taxon>Crocodylus</taxon>
    </lineage>
</organism>
<dbReference type="GO" id="GO:0043005">
    <property type="term" value="C:neuron projection"/>
    <property type="evidence" value="ECO:0007669"/>
    <property type="project" value="TreeGrafter"/>
</dbReference>
<keyword evidence="7" id="KW-0206">Cytoskeleton</keyword>
<dbReference type="PROSITE" id="PS51663">
    <property type="entry name" value="STATHMIN_3"/>
    <property type="match status" value="1"/>
</dbReference>
<keyword evidence="3" id="KW-0963">Cytoplasm</keyword>
<reference evidence="10" key="2">
    <citation type="submission" date="2025-09" db="UniProtKB">
        <authorList>
            <consortium name="Ensembl"/>
        </authorList>
    </citation>
    <scope>IDENTIFICATION</scope>
</reference>
<dbReference type="Proteomes" id="UP000594220">
    <property type="component" value="Unplaced"/>
</dbReference>
<feature type="coiled-coil region" evidence="9">
    <location>
        <begin position="92"/>
        <end position="161"/>
    </location>
</feature>
<dbReference type="GO" id="GO:0005737">
    <property type="term" value="C:cytoplasm"/>
    <property type="evidence" value="ECO:0007669"/>
    <property type="project" value="TreeGrafter"/>
</dbReference>
<keyword evidence="5" id="KW-0493">Microtubule</keyword>
<dbReference type="GO" id="GO:0031175">
    <property type="term" value="P:neuron projection development"/>
    <property type="evidence" value="ECO:0007669"/>
    <property type="project" value="TreeGrafter"/>
</dbReference>
<evidence type="ECO:0000256" key="3">
    <source>
        <dbReference type="ARBA" id="ARBA00022490"/>
    </source>
</evidence>
<evidence type="ECO:0000313" key="11">
    <source>
        <dbReference type="Proteomes" id="UP000594220"/>
    </source>
</evidence>
<dbReference type="GO" id="GO:0007019">
    <property type="term" value="P:microtubule depolymerization"/>
    <property type="evidence" value="ECO:0007669"/>
    <property type="project" value="TreeGrafter"/>
</dbReference>
<proteinExistence type="inferred from homology"/>
<evidence type="ECO:0000256" key="9">
    <source>
        <dbReference type="SAM" id="Coils"/>
    </source>
</evidence>
<keyword evidence="11" id="KW-1185">Reference proteome</keyword>